<feature type="transmembrane region" description="Helical" evidence="1">
    <location>
        <begin position="272"/>
        <end position="293"/>
    </location>
</feature>
<feature type="transmembrane region" description="Helical" evidence="1">
    <location>
        <begin position="314"/>
        <end position="330"/>
    </location>
</feature>
<keyword evidence="1" id="KW-0472">Membrane</keyword>
<dbReference type="RefSeq" id="WP_184810944.1">
    <property type="nucleotide sequence ID" value="NZ_JACHJQ010000003.1"/>
</dbReference>
<feature type="transmembrane region" description="Helical" evidence="1">
    <location>
        <begin position="336"/>
        <end position="354"/>
    </location>
</feature>
<dbReference type="EMBL" id="JACHJQ010000003">
    <property type="protein sequence ID" value="MBB4906785.1"/>
    <property type="molecule type" value="Genomic_DNA"/>
</dbReference>
<sequence length="367" mass="38121">MATAVTAPPAGPPTSPAIAVPAAGTVPAADPARDRAGRPLAVPVTLLRAGAALLGVYGYLVTLWLARHGSHPEPIATVREWLNRPLGVAEDFGPLAVMLLLTATGYLAAARGFGGWRLVRAYLPVLVVTVLAAAAVLAGIDVWTTPPDASVTAPNVVANLTFASHLVAAKTVLVPLAWVAGLQLVAWLVALDRRTWPTVLLLLVATGVLCLFAGDLTHLGRPLLFLPLVLVGHVTWRVLDRTLPLLAGMLLVAACLAAIIAVDRTFAGLEQWWYPVAATYAVLLLLVAVRAAGPTAATIAAHPVTRWLADRAEWLVLLGGVIGFAVLEPLRGTVPVPLGMVAALAAVGLAAEACHRLTGVITKAERA</sequence>
<proteinExistence type="predicted"/>
<keyword evidence="1" id="KW-1133">Transmembrane helix</keyword>
<evidence type="ECO:0000313" key="2">
    <source>
        <dbReference type="EMBL" id="MBB4906785.1"/>
    </source>
</evidence>
<feature type="transmembrane region" description="Helical" evidence="1">
    <location>
        <begin position="222"/>
        <end position="239"/>
    </location>
</feature>
<evidence type="ECO:0000256" key="1">
    <source>
        <dbReference type="SAM" id="Phobius"/>
    </source>
</evidence>
<feature type="transmembrane region" description="Helical" evidence="1">
    <location>
        <begin position="121"/>
        <end position="140"/>
    </location>
</feature>
<feature type="transmembrane region" description="Helical" evidence="1">
    <location>
        <begin position="172"/>
        <end position="191"/>
    </location>
</feature>
<reference evidence="2 3" key="1">
    <citation type="submission" date="2020-08" db="EMBL/GenBank/DDBJ databases">
        <title>Genomic Encyclopedia of Type Strains, Phase III (KMG-III): the genomes of soil and plant-associated and newly described type strains.</title>
        <authorList>
            <person name="Whitman W."/>
        </authorList>
    </citation>
    <scope>NUCLEOTIDE SEQUENCE [LARGE SCALE GENOMIC DNA]</scope>
    <source>
        <strain evidence="2 3">CECT 8960</strain>
    </source>
</reference>
<keyword evidence="1" id="KW-0812">Transmembrane</keyword>
<feature type="transmembrane region" description="Helical" evidence="1">
    <location>
        <begin position="198"/>
        <end position="216"/>
    </location>
</feature>
<dbReference type="Proteomes" id="UP000520767">
    <property type="component" value="Unassembled WGS sequence"/>
</dbReference>
<protein>
    <submittedName>
        <fullName evidence="2">Uncharacterized protein</fullName>
    </submittedName>
</protein>
<organism evidence="2 3">
    <name type="scientific">Actinophytocola algeriensis</name>
    <dbReference type="NCBI Taxonomy" id="1768010"/>
    <lineage>
        <taxon>Bacteria</taxon>
        <taxon>Bacillati</taxon>
        <taxon>Actinomycetota</taxon>
        <taxon>Actinomycetes</taxon>
        <taxon>Pseudonocardiales</taxon>
        <taxon>Pseudonocardiaceae</taxon>
    </lineage>
</organism>
<feature type="transmembrane region" description="Helical" evidence="1">
    <location>
        <begin position="246"/>
        <end position="266"/>
    </location>
</feature>
<name>A0A7W7Q497_9PSEU</name>
<dbReference type="AlphaFoldDB" id="A0A7W7Q497"/>
<feature type="transmembrane region" description="Helical" evidence="1">
    <location>
        <begin position="92"/>
        <end position="109"/>
    </location>
</feature>
<feature type="transmembrane region" description="Helical" evidence="1">
    <location>
        <begin position="40"/>
        <end position="60"/>
    </location>
</feature>
<keyword evidence="3" id="KW-1185">Reference proteome</keyword>
<comment type="caution">
    <text evidence="2">The sequence shown here is derived from an EMBL/GenBank/DDBJ whole genome shotgun (WGS) entry which is preliminary data.</text>
</comment>
<gene>
    <name evidence="2" type="ORF">FHR82_003005</name>
</gene>
<accession>A0A7W7Q497</accession>
<evidence type="ECO:0000313" key="3">
    <source>
        <dbReference type="Proteomes" id="UP000520767"/>
    </source>
</evidence>